<proteinExistence type="predicted"/>
<protein>
    <submittedName>
        <fullName evidence="1">Uncharacterized protein</fullName>
    </submittedName>
</protein>
<accession>A0AAJ0AR62</accession>
<dbReference type="EMBL" id="JAHMHR010000018">
    <property type="protein sequence ID" value="KAK1676306.1"/>
    <property type="molecule type" value="Genomic_DNA"/>
</dbReference>
<name>A0AAJ0AR62_9PEZI</name>
<evidence type="ECO:0000313" key="2">
    <source>
        <dbReference type="Proteomes" id="UP001224890"/>
    </source>
</evidence>
<dbReference type="RefSeq" id="XP_060430309.1">
    <property type="nucleotide sequence ID" value="XM_060565400.1"/>
</dbReference>
<gene>
    <name evidence="1" type="ORF">BDP55DRAFT_113171</name>
</gene>
<dbReference type="AlphaFoldDB" id="A0AAJ0AR62"/>
<evidence type="ECO:0000313" key="1">
    <source>
        <dbReference type="EMBL" id="KAK1676306.1"/>
    </source>
</evidence>
<sequence>MTYAAMYGCTPSTAGKLTAWLKMFRGQASYPLLMPLIFAEFERKSHFNVLDRERTSSRQLVLNTFAATSEVENFGPMTRSGMLKSTNLWHQISALKIGLECFHDQIVKMIEHSEVLARSTFSHSKEDSESIERYTTEQHDTGERIKRRLSEILAEYNIRVKECNSALGGMELASQKESSFNTRRDSKKSISIARAMKRDGGQMKTILHLGMVFLPGTFLAIRRYEQDSSFLLMAMRGPPANDS</sequence>
<reference evidence="1" key="1">
    <citation type="submission" date="2021-06" db="EMBL/GenBank/DDBJ databases">
        <title>Comparative genomics, transcriptomics and evolutionary studies reveal genomic signatures of adaptation to plant cell wall in hemibiotrophic fungi.</title>
        <authorList>
            <consortium name="DOE Joint Genome Institute"/>
            <person name="Baroncelli R."/>
            <person name="Diaz J.F."/>
            <person name="Benocci T."/>
            <person name="Peng M."/>
            <person name="Battaglia E."/>
            <person name="Haridas S."/>
            <person name="Andreopoulos W."/>
            <person name="Labutti K."/>
            <person name="Pangilinan J."/>
            <person name="Floch G.L."/>
            <person name="Makela M.R."/>
            <person name="Henrissat B."/>
            <person name="Grigoriev I.V."/>
            <person name="Crouch J.A."/>
            <person name="De Vries R.P."/>
            <person name="Sukno S.A."/>
            <person name="Thon M.R."/>
        </authorList>
    </citation>
    <scope>NUCLEOTIDE SEQUENCE</scope>
    <source>
        <strain evidence="1">CBS 193.32</strain>
    </source>
</reference>
<comment type="caution">
    <text evidence="1">The sequence shown here is derived from an EMBL/GenBank/DDBJ whole genome shotgun (WGS) entry which is preliminary data.</text>
</comment>
<dbReference type="Proteomes" id="UP001224890">
    <property type="component" value="Unassembled WGS sequence"/>
</dbReference>
<organism evidence="1 2">
    <name type="scientific">Colletotrichum godetiae</name>
    <dbReference type="NCBI Taxonomy" id="1209918"/>
    <lineage>
        <taxon>Eukaryota</taxon>
        <taxon>Fungi</taxon>
        <taxon>Dikarya</taxon>
        <taxon>Ascomycota</taxon>
        <taxon>Pezizomycotina</taxon>
        <taxon>Sordariomycetes</taxon>
        <taxon>Hypocreomycetidae</taxon>
        <taxon>Glomerellales</taxon>
        <taxon>Glomerellaceae</taxon>
        <taxon>Colletotrichum</taxon>
        <taxon>Colletotrichum acutatum species complex</taxon>
    </lineage>
</organism>
<keyword evidence="2" id="KW-1185">Reference proteome</keyword>
<dbReference type="GeneID" id="85449926"/>